<organism evidence="2 3">
    <name type="scientific">Actinomadura vinacea</name>
    <dbReference type="NCBI Taxonomy" id="115336"/>
    <lineage>
        <taxon>Bacteria</taxon>
        <taxon>Bacillati</taxon>
        <taxon>Actinomycetota</taxon>
        <taxon>Actinomycetes</taxon>
        <taxon>Streptosporangiales</taxon>
        <taxon>Thermomonosporaceae</taxon>
        <taxon>Actinomadura</taxon>
    </lineage>
</organism>
<feature type="chain" id="PRO_5045272253" description="Tat pathway signal sequence domain protein" evidence="1">
    <location>
        <begin position="20"/>
        <end position="192"/>
    </location>
</feature>
<name>A0ABN3IHY9_9ACTN</name>
<dbReference type="EMBL" id="BAAARW010000003">
    <property type="protein sequence ID" value="GAA2403937.1"/>
    <property type="molecule type" value="Genomic_DNA"/>
</dbReference>
<accession>A0ABN3IHY9</accession>
<gene>
    <name evidence="2" type="ORF">GCM10010191_09490</name>
</gene>
<evidence type="ECO:0008006" key="4">
    <source>
        <dbReference type="Google" id="ProtNLM"/>
    </source>
</evidence>
<keyword evidence="1" id="KW-0732">Signal</keyword>
<proteinExistence type="predicted"/>
<protein>
    <recommendedName>
        <fullName evidence="4">Tat pathway signal sequence domain protein</fullName>
    </recommendedName>
</protein>
<dbReference type="Proteomes" id="UP001501231">
    <property type="component" value="Unassembled WGS sequence"/>
</dbReference>
<feature type="signal peptide" evidence="1">
    <location>
        <begin position="1"/>
        <end position="19"/>
    </location>
</feature>
<sequence>MNRKVAVVAASGVVGTAAAVGLAVLPGSGGQQAAGRVSNTKAAGLPCKAERFVKNGRFVGTQKTWPNEGAWRVSGWGPDSTLEIRKIVQISNSVSATFGFTHRDISAAVGFDVTKTEATELAHTASLKKKAHYTLRAGAVYKLYKFDIYEDDGHIDEALGRCVPNGRPLRMTTGTAKKFWTLDYRLTKGRKA</sequence>
<comment type="caution">
    <text evidence="2">The sequence shown here is derived from an EMBL/GenBank/DDBJ whole genome shotgun (WGS) entry which is preliminary data.</text>
</comment>
<evidence type="ECO:0000313" key="3">
    <source>
        <dbReference type="Proteomes" id="UP001501231"/>
    </source>
</evidence>
<evidence type="ECO:0000256" key="1">
    <source>
        <dbReference type="SAM" id="SignalP"/>
    </source>
</evidence>
<keyword evidence="3" id="KW-1185">Reference proteome</keyword>
<reference evidence="2 3" key="1">
    <citation type="journal article" date="2019" name="Int. J. Syst. Evol. Microbiol.">
        <title>The Global Catalogue of Microorganisms (GCM) 10K type strain sequencing project: providing services to taxonomists for standard genome sequencing and annotation.</title>
        <authorList>
            <consortium name="The Broad Institute Genomics Platform"/>
            <consortium name="The Broad Institute Genome Sequencing Center for Infectious Disease"/>
            <person name="Wu L."/>
            <person name="Ma J."/>
        </authorList>
    </citation>
    <scope>NUCLEOTIDE SEQUENCE [LARGE SCALE GENOMIC DNA]</scope>
    <source>
        <strain evidence="2 3">JCM 3325</strain>
    </source>
</reference>
<evidence type="ECO:0000313" key="2">
    <source>
        <dbReference type="EMBL" id="GAA2403937.1"/>
    </source>
</evidence>